<keyword evidence="3" id="KW-1185">Reference proteome</keyword>
<name>A0A4R6YNJ9_9GAMM</name>
<accession>A0A4R6YNJ9</accession>
<feature type="domain" description="F-box/LRR-repeat protein 15/At3g58940/PEG3-like LRR" evidence="1">
    <location>
        <begin position="133"/>
        <end position="297"/>
    </location>
</feature>
<sequence>MDRGEAVAQGRGSLLTQAGSASGETAELCGPLTPEAVRELALRGPLYWLRVRQQPLFDAALADALLGIAVLENAQFLCSVTRAALQRLLQIAGLRCLYVNEIAPRGSPANFENASLLERFGGDRLVHQADLLAITRSPALREFYAIDSRMTAQTLDAFLAMPTLEMLSLEDCGIDDALAARFERCPQLQRLFLANNPLGREGLTHIARLKQLRELDLWATPLHVDDFEQLQQLPHLEYLSVGHTGSAKTAALGLTAEALLPRLSALTALRRLELDGINVDEKQRAAFAARFESVQILNR</sequence>
<evidence type="ECO:0000259" key="1">
    <source>
        <dbReference type="Pfam" id="PF24758"/>
    </source>
</evidence>
<dbReference type="SUPFAM" id="SSF52047">
    <property type="entry name" value="RNI-like"/>
    <property type="match status" value="1"/>
</dbReference>
<dbReference type="Pfam" id="PF24758">
    <property type="entry name" value="LRR_At5g56370"/>
    <property type="match status" value="1"/>
</dbReference>
<gene>
    <name evidence="2" type="ORF">DFR29_118120</name>
</gene>
<dbReference type="InterPro" id="IPR032675">
    <property type="entry name" value="LRR_dom_sf"/>
</dbReference>
<dbReference type="InterPro" id="IPR055411">
    <property type="entry name" value="LRR_FXL15/At3g58940/PEG3-like"/>
</dbReference>
<dbReference type="Gene3D" id="3.80.10.10">
    <property type="entry name" value="Ribonuclease Inhibitor"/>
    <property type="match status" value="1"/>
</dbReference>
<organism evidence="2 3">
    <name type="scientific">Tahibacter aquaticus</name>
    <dbReference type="NCBI Taxonomy" id="520092"/>
    <lineage>
        <taxon>Bacteria</taxon>
        <taxon>Pseudomonadati</taxon>
        <taxon>Pseudomonadota</taxon>
        <taxon>Gammaproteobacteria</taxon>
        <taxon>Lysobacterales</taxon>
        <taxon>Rhodanobacteraceae</taxon>
        <taxon>Tahibacter</taxon>
    </lineage>
</organism>
<protein>
    <recommendedName>
        <fullName evidence="1">F-box/LRR-repeat protein 15/At3g58940/PEG3-like LRR domain-containing protein</fullName>
    </recommendedName>
</protein>
<reference evidence="2 3" key="1">
    <citation type="submission" date="2019-03" db="EMBL/GenBank/DDBJ databases">
        <title>Genomic Encyclopedia of Type Strains, Phase IV (KMG-IV): sequencing the most valuable type-strain genomes for metagenomic binning, comparative biology and taxonomic classification.</title>
        <authorList>
            <person name="Goeker M."/>
        </authorList>
    </citation>
    <scope>NUCLEOTIDE SEQUENCE [LARGE SCALE GENOMIC DNA]</scope>
    <source>
        <strain evidence="2 3">DSM 21667</strain>
    </source>
</reference>
<evidence type="ECO:0000313" key="3">
    <source>
        <dbReference type="Proteomes" id="UP000295293"/>
    </source>
</evidence>
<comment type="caution">
    <text evidence="2">The sequence shown here is derived from an EMBL/GenBank/DDBJ whole genome shotgun (WGS) entry which is preliminary data.</text>
</comment>
<dbReference type="EMBL" id="SNZH01000018">
    <property type="protein sequence ID" value="TDR38977.1"/>
    <property type="molecule type" value="Genomic_DNA"/>
</dbReference>
<dbReference type="AlphaFoldDB" id="A0A4R6YNJ9"/>
<proteinExistence type="predicted"/>
<dbReference type="Proteomes" id="UP000295293">
    <property type="component" value="Unassembled WGS sequence"/>
</dbReference>
<evidence type="ECO:0000313" key="2">
    <source>
        <dbReference type="EMBL" id="TDR38977.1"/>
    </source>
</evidence>